<proteinExistence type="predicted"/>
<accession>A0A376B6V9</accession>
<keyword evidence="2" id="KW-0472">Membrane</keyword>
<reference evidence="4" key="1">
    <citation type="submission" date="2018-06" db="EMBL/GenBank/DDBJ databases">
        <authorList>
            <person name="Guldener U."/>
        </authorList>
    </citation>
    <scope>NUCLEOTIDE SEQUENCE [LARGE SCALE GENOMIC DNA]</scope>
    <source>
        <strain evidence="4">UTAD17</strain>
    </source>
</reference>
<feature type="compositionally biased region" description="Basic and acidic residues" evidence="1">
    <location>
        <begin position="210"/>
        <end position="243"/>
    </location>
</feature>
<feature type="region of interest" description="Disordered" evidence="1">
    <location>
        <begin position="1"/>
        <end position="30"/>
    </location>
</feature>
<gene>
    <name evidence="3" type="ORF">SCODWIG_01975</name>
</gene>
<keyword evidence="4" id="KW-1185">Reference proteome</keyword>
<feature type="transmembrane region" description="Helical" evidence="2">
    <location>
        <begin position="42"/>
        <end position="59"/>
    </location>
</feature>
<dbReference type="AlphaFoldDB" id="A0A376B6V9"/>
<keyword evidence="2" id="KW-1133">Transmembrane helix</keyword>
<feature type="region of interest" description="Disordered" evidence="1">
    <location>
        <begin position="141"/>
        <end position="243"/>
    </location>
</feature>
<feature type="region of interest" description="Disordered" evidence="1">
    <location>
        <begin position="70"/>
        <end position="129"/>
    </location>
</feature>
<feature type="compositionally biased region" description="Polar residues" evidence="1">
    <location>
        <begin position="70"/>
        <end position="98"/>
    </location>
</feature>
<evidence type="ECO:0000256" key="1">
    <source>
        <dbReference type="SAM" id="MobiDB-lite"/>
    </source>
</evidence>
<evidence type="ECO:0000256" key="2">
    <source>
        <dbReference type="SAM" id="Phobius"/>
    </source>
</evidence>
<dbReference type="EMBL" id="UFAJ01000298">
    <property type="protein sequence ID" value="SSD60214.1"/>
    <property type="molecule type" value="Genomic_DNA"/>
</dbReference>
<protein>
    <submittedName>
        <fullName evidence="3">Uncharacterized protein</fullName>
    </submittedName>
</protein>
<evidence type="ECO:0000313" key="4">
    <source>
        <dbReference type="Proteomes" id="UP000262825"/>
    </source>
</evidence>
<dbReference type="OrthoDB" id="4069445at2759"/>
<dbReference type="VEuPathDB" id="FungiDB:SCODWIG_01975"/>
<organism evidence="3 4">
    <name type="scientific">Saccharomycodes ludwigii</name>
    <dbReference type="NCBI Taxonomy" id="36035"/>
    <lineage>
        <taxon>Eukaryota</taxon>
        <taxon>Fungi</taxon>
        <taxon>Dikarya</taxon>
        <taxon>Ascomycota</taxon>
        <taxon>Saccharomycotina</taxon>
        <taxon>Saccharomycetes</taxon>
        <taxon>Saccharomycodales</taxon>
        <taxon>Saccharomycodaceae</taxon>
        <taxon>Saccharomycodes</taxon>
    </lineage>
</organism>
<feature type="compositionally biased region" description="Low complexity" evidence="1">
    <location>
        <begin position="109"/>
        <end position="127"/>
    </location>
</feature>
<name>A0A376B6V9_9ASCO</name>
<sequence>MQGGIHRNNKHDLLPRYKNGSGDDPIMGTKNRRKSRWLTTPMKKIIAYVFFLIILFYFIQSTSITGNQASTNGLDKTSNEQSITTSNSGKNNELSTSGKHAMDILDDPTASGNTGTTGTTSKVSKSKFNNEVAMQQEIKNLENDIYSSSEKETASDAEDRVGGSNPIGADGKKSGISGNKVKALKQEKGAAGNTNNDKVDDSTIHAPYKKSKEEKVKQESAKVKEDLSNKEELKINNEQKLSE</sequence>
<feature type="compositionally biased region" description="Basic and acidic residues" evidence="1">
    <location>
        <begin position="149"/>
        <end position="161"/>
    </location>
</feature>
<evidence type="ECO:0000313" key="3">
    <source>
        <dbReference type="EMBL" id="SSD60214.1"/>
    </source>
</evidence>
<dbReference type="Proteomes" id="UP000262825">
    <property type="component" value="Unassembled WGS sequence"/>
</dbReference>
<keyword evidence="2" id="KW-0812">Transmembrane</keyword>